<keyword evidence="2" id="KW-1185">Reference proteome</keyword>
<reference evidence="1 2" key="1">
    <citation type="journal article" date="2018" name="Front. Plant Sci.">
        <title>Red Clover (Trifolium pratense) and Zigzag Clover (T. medium) - A Picture of Genomic Similarities and Differences.</title>
        <authorList>
            <person name="Dluhosova J."/>
            <person name="Istvanek J."/>
            <person name="Nedelnik J."/>
            <person name="Repkova J."/>
        </authorList>
    </citation>
    <scope>NUCLEOTIDE SEQUENCE [LARGE SCALE GENOMIC DNA]</scope>
    <source>
        <strain evidence="2">cv. 10/8</strain>
        <tissue evidence="1">Leaf</tissue>
    </source>
</reference>
<dbReference type="EMBL" id="LXQA010040357">
    <property type="protein sequence ID" value="MCH99454.1"/>
    <property type="molecule type" value="Genomic_DNA"/>
</dbReference>
<proteinExistence type="predicted"/>
<name>A0A392NLW4_9FABA</name>
<dbReference type="AlphaFoldDB" id="A0A392NLW4"/>
<feature type="non-terminal residue" evidence="1">
    <location>
        <position position="1"/>
    </location>
</feature>
<evidence type="ECO:0000313" key="2">
    <source>
        <dbReference type="Proteomes" id="UP000265520"/>
    </source>
</evidence>
<comment type="caution">
    <text evidence="1">The sequence shown here is derived from an EMBL/GenBank/DDBJ whole genome shotgun (WGS) entry which is preliminary data.</text>
</comment>
<sequence length="73" mass="8259">ALEQICQCPRVSIDKFIDKITPMLIGSAQPCLDLTEDDKPHEDSLDDDEKRLVETMRVRACNTLSYCAVRGFT</sequence>
<protein>
    <submittedName>
        <fullName evidence="1">Importin-5</fullName>
    </submittedName>
</protein>
<dbReference type="Proteomes" id="UP000265520">
    <property type="component" value="Unassembled WGS sequence"/>
</dbReference>
<organism evidence="1 2">
    <name type="scientific">Trifolium medium</name>
    <dbReference type="NCBI Taxonomy" id="97028"/>
    <lineage>
        <taxon>Eukaryota</taxon>
        <taxon>Viridiplantae</taxon>
        <taxon>Streptophyta</taxon>
        <taxon>Embryophyta</taxon>
        <taxon>Tracheophyta</taxon>
        <taxon>Spermatophyta</taxon>
        <taxon>Magnoliopsida</taxon>
        <taxon>eudicotyledons</taxon>
        <taxon>Gunneridae</taxon>
        <taxon>Pentapetalae</taxon>
        <taxon>rosids</taxon>
        <taxon>fabids</taxon>
        <taxon>Fabales</taxon>
        <taxon>Fabaceae</taxon>
        <taxon>Papilionoideae</taxon>
        <taxon>50 kb inversion clade</taxon>
        <taxon>NPAAA clade</taxon>
        <taxon>Hologalegina</taxon>
        <taxon>IRL clade</taxon>
        <taxon>Trifolieae</taxon>
        <taxon>Trifolium</taxon>
    </lineage>
</organism>
<evidence type="ECO:0000313" key="1">
    <source>
        <dbReference type="EMBL" id="MCH99454.1"/>
    </source>
</evidence>
<accession>A0A392NLW4</accession>